<dbReference type="Gene3D" id="3.40.50.720">
    <property type="entry name" value="NAD(P)-binding Rossmann-like Domain"/>
    <property type="match status" value="1"/>
</dbReference>
<reference evidence="4" key="1">
    <citation type="submission" date="2020-09" db="EMBL/GenBank/DDBJ databases">
        <title>A novel bacterium of genus Paenibacillus, isolated from South China Sea.</title>
        <authorList>
            <person name="Huang H."/>
            <person name="Mo K."/>
            <person name="Hu Y."/>
        </authorList>
    </citation>
    <scope>NUCLEOTIDE SEQUENCE</scope>
    <source>
        <strain evidence="4">IB182496</strain>
    </source>
</reference>
<protein>
    <submittedName>
        <fullName evidence="4">ThiF family adenylyltransferase</fullName>
    </submittedName>
</protein>
<evidence type="ECO:0000256" key="2">
    <source>
        <dbReference type="SAM" id="Phobius"/>
    </source>
</evidence>
<dbReference type="EMBL" id="JACXIZ010000028">
    <property type="protein sequence ID" value="MBD2846880.1"/>
    <property type="molecule type" value="Genomic_DNA"/>
</dbReference>
<keyword evidence="5" id="KW-1185">Reference proteome</keyword>
<comment type="similarity">
    <text evidence="1">Belongs to the HesA/MoeB/ThiF family.</text>
</comment>
<dbReference type="InterPro" id="IPR000594">
    <property type="entry name" value="ThiF_NAD_FAD-bd"/>
</dbReference>
<gene>
    <name evidence="4" type="ORF">IDH44_16915</name>
</gene>
<dbReference type="GO" id="GO:0016779">
    <property type="term" value="F:nucleotidyltransferase activity"/>
    <property type="evidence" value="ECO:0007669"/>
    <property type="project" value="UniProtKB-KW"/>
</dbReference>
<dbReference type="PANTHER" id="PTHR10953">
    <property type="entry name" value="UBIQUITIN-ACTIVATING ENZYME E1"/>
    <property type="match status" value="1"/>
</dbReference>
<evidence type="ECO:0000313" key="5">
    <source>
        <dbReference type="Proteomes" id="UP000621560"/>
    </source>
</evidence>
<sequence length="335" mass="36424">MDDRYSRQRLFAPIGEVGQLRIRQARVLIVGMGALGTVLANHMVRSGIGTVRMVDRDYVEPSNLQRQMLYDEADAAACQPKVVAARDKLGAVNSEVALEAHIADVGPHNVGELLQGMDLVLDGTDNFQTRLLLSDACFRCGIPFIYGGAVRAHGMTAIFIPGRTCCYRCLVGAQEGGGPTCDTVGVISPIIDIIASFQAVEALKYIVAGHGAVREKLLTLDVWHDQRFDMKLPPAREDCPVCARHAYPALEEAEPGAVTLCGRDSVQIAGRRPLDLAAWAERLASIGDVQRNPYLLRVSLGQDERLVLFPDGRVLVQGTTDLGRAQALYDRYIGS</sequence>
<dbReference type="FunFam" id="3.40.50.720:FF:000080">
    <property type="entry name" value="Thiazole biosynthesis adenylyltransferase ThiF"/>
    <property type="match status" value="1"/>
</dbReference>
<dbReference type="GO" id="GO:0008641">
    <property type="term" value="F:ubiquitin-like modifier activating enzyme activity"/>
    <property type="evidence" value="ECO:0007669"/>
    <property type="project" value="InterPro"/>
</dbReference>
<dbReference type="SUPFAM" id="SSF69572">
    <property type="entry name" value="Activating enzymes of the ubiquitin-like proteins"/>
    <property type="match status" value="1"/>
</dbReference>
<keyword evidence="2" id="KW-1133">Transmembrane helix</keyword>
<dbReference type="GO" id="GO:0004792">
    <property type="term" value="F:thiosulfate-cyanide sulfurtransferase activity"/>
    <property type="evidence" value="ECO:0007669"/>
    <property type="project" value="TreeGrafter"/>
</dbReference>
<comment type="caution">
    <text evidence="4">The sequence shown here is derived from an EMBL/GenBank/DDBJ whole genome shotgun (WGS) entry which is preliminary data.</text>
</comment>
<dbReference type="PANTHER" id="PTHR10953:SF102">
    <property type="entry name" value="ADENYLYLTRANSFERASE AND SULFURTRANSFERASE MOCS3"/>
    <property type="match status" value="1"/>
</dbReference>
<dbReference type="AlphaFoldDB" id="A0A927BWE4"/>
<dbReference type="GO" id="GO:0005829">
    <property type="term" value="C:cytosol"/>
    <property type="evidence" value="ECO:0007669"/>
    <property type="project" value="TreeGrafter"/>
</dbReference>
<dbReference type="GO" id="GO:0008146">
    <property type="term" value="F:sulfotransferase activity"/>
    <property type="evidence" value="ECO:0007669"/>
    <property type="project" value="TreeGrafter"/>
</dbReference>
<evidence type="ECO:0000313" key="4">
    <source>
        <dbReference type="EMBL" id="MBD2846880.1"/>
    </source>
</evidence>
<dbReference type="CDD" id="cd00757">
    <property type="entry name" value="ThiF_MoeB_HesA_family"/>
    <property type="match status" value="1"/>
</dbReference>
<keyword evidence="2" id="KW-0472">Membrane</keyword>
<organism evidence="4 5">
    <name type="scientific">Paenibacillus sabuli</name>
    <dbReference type="NCBI Taxonomy" id="2772509"/>
    <lineage>
        <taxon>Bacteria</taxon>
        <taxon>Bacillati</taxon>
        <taxon>Bacillota</taxon>
        <taxon>Bacilli</taxon>
        <taxon>Bacillales</taxon>
        <taxon>Paenibacillaceae</taxon>
        <taxon>Paenibacillus</taxon>
    </lineage>
</organism>
<keyword evidence="4" id="KW-0808">Transferase</keyword>
<dbReference type="InterPro" id="IPR045886">
    <property type="entry name" value="ThiF/MoeB/HesA"/>
</dbReference>
<keyword evidence="4" id="KW-0548">Nucleotidyltransferase</keyword>
<evidence type="ECO:0000256" key="1">
    <source>
        <dbReference type="ARBA" id="ARBA00009919"/>
    </source>
</evidence>
<evidence type="ECO:0000259" key="3">
    <source>
        <dbReference type="Pfam" id="PF00899"/>
    </source>
</evidence>
<name>A0A927BWE4_9BACL</name>
<keyword evidence="2" id="KW-0812">Transmembrane</keyword>
<dbReference type="Pfam" id="PF00899">
    <property type="entry name" value="ThiF"/>
    <property type="match status" value="1"/>
</dbReference>
<accession>A0A927BWE4</accession>
<proteinExistence type="inferred from homology"/>
<dbReference type="InterPro" id="IPR035985">
    <property type="entry name" value="Ubiquitin-activating_enz"/>
</dbReference>
<feature type="domain" description="THIF-type NAD/FAD binding fold" evidence="3">
    <location>
        <begin position="5"/>
        <end position="241"/>
    </location>
</feature>
<feature type="transmembrane region" description="Helical" evidence="2">
    <location>
        <begin position="27"/>
        <end position="44"/>
    </location>
</feature>
<dbReference type="Proteomes" id="UP000621560">
    <property type="component" value="Unassembled WGS sequence"/>
</dbReference>